<dbReference type="EMBL" id="FRAT01000012">
    <property type="protein sequence ID" value="SHL58181.1"/>
    <property type="molecule type" value="Genomic_DNA"/>
</dbReference>
<keyword evidence="9" id="KW-1185">Reference proteome</keyword>
<evidence type="ECO:0000256" key="5">
    <source>
        <dbReference type="SAM" id="Phobius"/>
    </source>
</evidence>
<evidence type="ECO:0000256" key="2">
    <source>
        <dbReference type="ARBA" id="ARBA00022692"/>
    </source>
</evidence>
<dbReference type="EMBL" id="FOKU01000012">
    <property type="protein sequence ID" value="SFC49311.1"/>
    <property type="molecule type" value="Genomic_DNA"/>
</dbReference>
<reference evidence="7 8" key="1">
    <citation type="submission" date="2016-11" db="EMBL/GenBank/DDBJ databases">
        <authorList>
            <person name="Varghese N."/>
            <person name="Submissions S."/>
        </authorList>
    </citation>
    <scope>NUCLEOTIDE SEQUENCE [LARGE SCALE GENOMIC DNA]</scope>
    <source>
        <strain evidence="7 8">CGMCC 1.12174</strain>
        <strain evidence="6 9">DSM 26351</strain>
    </source>
</reference>
<dbReference type="PANTHER" id="PTHR12714">
    <property type="entry name" value="PROTEIN-S ISOPRENYLCYSTEINE O-METHYLTRANSFERASE"/>
    <property type="match status" value="1"/>
</dbReference>
<dbReference type="InterPro" id="IPR007318">
    <property type="entry name" value="Phopholipid_MeTrfase"/>
</dbReference>
<feature type="transmembrane region" description="Helical" evidence="5">
    <location>
        <begin position="38"/>
        <end position="58"/>
    </location>
</feature>
<feature type="transmembrane region" description="Helical" evidence="5">
    <location>
        <begin position="6"/>
        <end position="26"/>
    </location>
</feature>
<gene>
    <name evidence="6" type="ORF">SAMN04487891_11258</name>
    <name evidence="7" type="ORF">SAMN05216293_3802</name>
</gene>
<evidence type="ECO:0000313" key="7">
    <source>
        <dbReference type="EMBL" id="SHL58181.1"/>
    </source>
</evidence>
<dbReference type="PANTHER" id="PTHR12714:SF24">
    <property type="entry name" value="SLR1182 PROTEIN"/>
    <property type="match status" value="1"/>
</dbReference>
<comment type="subcellular location">
    <subcellularLocation>
        <location evidence="1">Endomembrane system</location>
        <topology evidence="1">Multi-pass membrane protein</topology>
    </subcellularLocation>
</comment>
<dbReference type="GO" id="GO:0012505">
    <property type="term" value="C:endomembrane system"/>
    <property type="evidence" value="ECO:0007669"/>
    <property type="project" value="UniProtKB-SubCell"/>
</dbReference>
<evidence type="ECO:0000256" key="1">
    <source>
        <dbReference type="ARBA" id="ARBA00004127"/>
    </source>
</evidence>
<keyword evidence="3 5" id="KW-1133">Transmembrane helix</keyword>
<proteinExistence type="predicted"/>
<evidence type="ECO:0000256" key="3">
    <source>
        <dbReference type="ARBA" id="ARBA00022989"/>
    </source>
</evidence>
<comment type="caution">
    <text evidence="7">The sequence shown here is derived from an EMBL/GenBank/DDBJ whole genome shotgun (WGS) entry which is preliminary data.</text>
</comment>
<accession>A0A1M7BT62</accession>
<keyword evidence="4 5" id="KW-0472">Membrane</keyword>
<dbReference type="Proteomes" id="UP000198940">
    <property type="component" value="Unassembled WGS sequence"/>
</dbReference>
<keyword evidence="2 5" id="KW-0812">Transmembrane</keyword>
<protein>
    <submittedName>
        <fullName evidence="7">Protein-S-isoprenylcysteine O-methyltransferase Ste14</fullName>
    </submittedName>
</protein>
<organism evidence="7 8">
    <name type="scientific">Flagellimonas taeanensis</name>
    <dbReference type="NCBI Taxonomy" id="1005926"/>
    <lineage>
        <taxon>Bacteria</taxon>
        <taxon>Pseudomonadati</taxon>
        <taxon>Bacteroidota</taxon>
        <taxon>Flavobacteriia</taxon>
        <taxon>Flavobacteriales</taxon>
        <taxon>Flavobacteriaceae</taxon>
        <taxon>Flagellimonas</taxon>
    </lineage>
</organism>
<dbReference type="RefSeq" id="WP_072882533.1">
    <property type="nucleotide sequence ID" value="NZ_FOKU01000012.1"/>
</dbReference>
<dbReference type="STRING" id="1055723.SAMN05216293_3802"/>
<evidence type="ECO:0000256" key="4">
    <source>
        <dbReference type="ARBA" id="ARBA00023136"/>
    </source>
</evidence>
<sequence length="150" mass="17053">MKLKLPPALVMLLFGGLMYVLAKFLPVGDFDFFGRRELALFLTGLGFLLIFISVIQFLKAKTTTDPLNPGKTSQLVTSGIYNYTRNPMYLGMLLFLLAFGLKLGNAFNTLLAAGFVTYMNRFQIKGEEEALTTMFGKEYNIYCKLTRRWF</sequence>
<feature type="transmembrane region" description="Helical" evidence="5">
    <location>
        <begin position="88"/>
        <end position="116"/>
    </location>
</feature>
<dbReference type="Gene3D" id="1.20.120.1630">
    <property type="match status" value="1"/>
</dbReference>
<dbReference type="AlphaFoldDB" id="A0A1M7BT62"/>
<evidence type="ECO:0000313" key="8">
    <source>
        <dbReference type="Proteomes" id="UP000184031"/>
    </source>
</evidence>
<dbReference type="Proteomes" id="UP000184031">
    <property type="component" value="Unassembled WGS sequence"/>
</dbReference>
<dbReference type="Pfam" id="PF04191">
    <property type="entry name" value="PEMT"/>
    <property type="match status" value="1"/>
</dbReference>
<dbReference type="GO" id="GO:0016740">
    <property type="term" value="F:transferase activity"/>
    <property type="evidence" value="ECO:0007669"/>
    <property type="project" value="UniProtKB-ARBA"/>
</dbReference>
<evidence type="ECO:0000313" key="9">
    <source>
        <dbReference type="Proteomes" id="UP000198940"/>
    </source>
</evidence>
<name>A0A1M7BT62_9FLAO</name>
<dbReference type="OrthoDB" id="9809773at2"/>
<evidence type="ECO:0000313" key="6">
    <source>
        <dbReference type="EMBL" id="SFC49311.1"/>
    </source>
</evidence>